<protein>
    <submittedName>
        <fullName evidence="3">CobW-domain-containing protein</fullName>
    </submittedName>
</protein>
<feature type="region of interest" description="Disordered" evidence="1">
    <location>
        <begin position="378"/>
        <end position="455"/>
    </location>
</feature>
<evidence type="ECO:0000313" key="3">
    <source>
        <dbReference type="EMBL" id="PWN25135.1"/>
    </source>
</evidence>
<dbReference type="PANTHER" id="PTHR43603:SF1">
    <property type="entry name" value="ZINC-REGULATED GTPASE METALLOPROTEIN ACTIVATOR 1"/>
    <property type="match status" value="1"/>
</dbReference>
<evidence type="ECO:0000256" key="1">
    <source>
        <dbReference type="SAM" id="MobiDB-lite"/>
    </source>
</evidence>
<proteinExistence type="predicted"/>
<dbReference type="InterPro" id="IPR027417">
    <property type="entry name" value="P-loop_NTPase"/>
</dbReference>
<feature type="compositionally biased region" description="Acidic residues" evidence="1">
    <location>
        <begin position="585"/>
        <end position="602"/>
    </location>
</feature>
<feature type="compositionally biased region" description="Basic and acidic residues" evidence="1">
    <location>
        <begin position="422"/>
        <end position="433"/>
    </location>
</feature>
<dbReference type="SUPFAM" id="SSF52540">
    <property type="entry name" value="P-loop containing nucleoside triphosphate hydrolases"/>
    <property type="match status" value="1"/>
</dbReference>
<feature type="domain" description="CobW C-terminal" evidence="2">
    <location>
        <begin position="344"/>
        <end position="552"/>
    </location>
</feature>
<feature type="compositionally biased region" description="Acidic residues" evidence="1">
    <location>
        <begin position="378"/>
        <end position="391"/>
    </location>
</feature>
<sequence>MSPVAMDANKAVEAINGPLPEDKKLPVTLLSGFLGAGKTTLLTNILRSQSHKLRIGIIVNDIGQLNIDGALLNTAQSKLGAAAAASKPATDGEAPNFQVSSISKERNRDLQKIVEMQNGCICCTLRPELLTQVAEMAKEGRVDYLIIESSGVSEPMQVAETFAPEFTDMMKDAAVQMATQGTNEAGEPLTESEKEEQATLASLLSAGGLPAISRLDTCVTVVDAANIFADFDTADFLVDRNNKEDVPEEDDRNISDLMVDQLEFADVVVLNKVDLVKSDDIPKILGLIKTLNPSAKVIQCRHAQLDPHEVLNTKMFSYTKAATSAGWLRSLQEEVLPETEEYGVGTFVYRARRPFHPQRLWETVRNVFVVIQEEYIDDGEDSDDDEEMSDADDARSSSATSNKTHKTDSGVDVHSSGGSDGGDDKSKKARTDSGEDEAAQPQLNPKARLASKKASPTWSPLLRSKGFFWLATRPSMYGEWSQAGVMLTLTGAGPWKCTVPKSSWSDDPEVIAAMEADFEGPYGDRRQELVFIGLEMSKGGKERITEAMDKCLLTNAEMKVFDQVMQSKKKKLKTLQAKEERLQEIWEDGFEDWQDPRDEEEGHEGHNHGPGVKH</sequence>
<accession>A0A316UPS2</accession>
<dbReference type="SUPFAM" id="SSF90002">
    <property type="entry name" value="Hypothetical protein YjiA, C-terminal domain"/>
    <property type="match status" value="1"/>
</dbReference>
<dbReference type="Pfam" id="PF02492">
    <property type="entry name" value="cobW"/>
    <property type="match status" value="2"/>
</dbReference>
<evidence type="ECO:0000313" key="4">
    <source>
        <dbReference type="Proteomes" id="UP000245884"/>
    </source>
</evidence>
<feature type="region of interest" description="Disordered" evidence="1">
    <location>
        <begin position="585"/>
        <end position="614"/>
    </location>
</feature>
<dbReference type="InterPro" id="IPR003495">
    <property type="entry name" value="CobW/HypB/UreG_nucleotide-bd"/>
</dbReference>
<dbReference type="RefSeq" id="XP_025359747.1">
    <property type="nucleotide sequence ID" value="XM_025509872.1"/>
</dbReference>
<evidence type="ECO:0000259" key="2">
    <source>
        <dbReference type="SMART" id="SM00833"/>
    </source>
</evidence>
<dbReference type="OrthoDB" id="272672at2759"/>
<dbReference type="InterPro" id="IPR051927">
    <property type="entry name" value="Zn_Chap_cDPG_Synth"/>
</dbReference>
<gene>
    <name evidence="3" type="ORF">BDZ90DRAFT_79033</name>
</gene>
<dbReference type="STRING" id="1569628.A0A316UPS2"/>
<reference evidence="3 4" key="1">
    <citation type="journal article" date="2018" name="Mol. Biol. Evol.">
        <title>Broad Genomic Sampling Reveals a Smut Pathogenic Ancestry of the Fungal Clade Ustilaginomycotina.</title>
        <authorList>
            <person name="Kijpornyongpan T."/>
            <person name="Mondo S.J."/>
            <person name="Barry K."/>
            <person name="Sandor L."/>
            <person name="Lee J."/>
            <person name="Lipzen A."/>
            <person name="Pangilinan J."/>
            <person name="LaButti K."/>
            <person name="Hainaut M."/>
            <person name="Henrissat B."/>
            <person name="Grigoriev I.V."/>
            <person name="Spatafora J.W."/>
            <person name="Aime M.C."/>
        </authorList>
    </citation>
    <scope>NUCLEOTIDE SEQUENCE [LARGE SCALE GENOMIC DNA]</scope>
    <source>
        <strain evidence="3 4">MCA 5214</strain>
    </source>
</reference>
<organism evidence="3 4">
    <name type="scientific">Jaminaea rosea</name>
    <dbReference type="NCBI Taxonomy" id="1569628"/>
    <lineage>
        <taxon>Eukaryota</taxon>
        <taxon>Fungi</taxon>
        <taxon>Dikarya</taxon>
        <taxon>Basidiomycota</taxon>
        <taxon>Ustilaginomycotina</taxon>
        <taxon>Exobasidiomycetes</taxon>
        <taxon>Microstromatales</taxon>
        <taxon>Microstromatales incertae sedis</taxon>
        <taxon>Jaminaea</taxon>
    </lineage>
</organism>
<dbReference type="Gene3D" id="3.40.50.300">
    <property type="entry name" value="P-loop containing nucleotide triphosphate hydrolases"/>
    <property type="match status" value="1"/>
</dbReference>
<dbReference type="Pfam" id="PF07683">
    <property type="entry name" value="CobW_C"/>
    <property type="match status" value="1"/>
</dbReference>
<dbReference type="SMART" id="SM00833">
    <property type="entry name" value="CobW_C"/>
    <property type="match status" value="1"/>
</dbReference>
<dbReference type="GeneID" id="37031695"/>
<dbReference type="InterPro" id="IPR011629">
    <property type="entry name" value="CobW-like_C"/>
</dbReference>
<dbReference type="PANTHER" id="PTHR43603">
    <property type="entry name" value="COBW DOMAIN-CONTAINING PROTEIN DDB_G0274527"/>
    <property type="match status" value="1"/>
</dbReference>
<dbReference type="AlphaFoldDB" id="A0A316UPS2"/>
<dbReference type="CDD" id="cd03112">
    <property type="entry name" value="CobW-like"/>
    <property type="match status" value="1"/>
</dbReference>
<dbReference type="Proteomes" id="UP000245884">
    <property type="component" value="Unassembled WGS sequence"/>
</dbReference>
<name>A0A316UPS2_9BASI</name>
<dbReference type="EMBL" id="KZ819677">
    <property type="protein sequence ID" value="PWN25135.1"/>
    <property type="molecule type" value="Genomic_DNA"/>
</dbReference>
<keyword evidence="4" id="KW-1185">Reference proteome</keyword>